<proteinExistence type="predicted"/>
<organism evidence="2 3">
    <name type="scientific">Aldrovandia affinis</name>
    <dbReference type="NCBI Taxonomy" id="143900"/>
    <lineage>
        <taxon>Eukaryota</taxon>
        <taxon>Metazoa</taxon>
        <taxon>Chordata</taxon>
        <taxon>Craniata</taxon>
        <taxon>Vertebrata</taxon>
        <taxon>Euteleostomi</taxon>
        <taxon>Actinopterygii</taxon>
        <taxon>Neopterygii</taxon>
        <taxon>Teleostei</taxon>
        <taxon>Notacanthiformes</taxon>
        <taxon>Halosauridae</taxon>
        <taxon>Aldrovandia</taxon>
    </lineage>
</organism>
<feature type="region of interest" description="Disordered" evidence="1">
    <location>
        <begin position="21"/>
        <end position="51"/>
    </location>
</feature>
<dbReference type="AlphaFoldDB" id="A0AAD7WLD4"/>
<feature type="compositionally biased region" description="Polar residues" evidence="1">
    <location>
        <begin position="42"/>
        <end position="51"/>
    </location>
</feature>
<accession>A0AAD7WLD4</accession>
<reference evidence="2" key="1">
    <citation type="journal article" date="2023" name="Science">
        <title>Genome structures resolve the early diversification of teleost fishes.</title>
        <authorList>
            <person name="Parey E."/>
            <person name="Louis A."/>
            <person name="Montfort J."/>
            <person name="Bouchez O."/>
            <person name="Roques C."/>
            <person name="Iampietro C."/>
            <person name="Lluch J."/>
            <person name="Castinel A."/>
            <person name="Donnadieu C."/>
            <person name="Desvignes T."/>
            <person name="Floi Bucao C."/>
            <person name="Jouanno E."/>
            <person name="Wen M."/>
            <person name="Mejri S."/>
            <person name="Dirks R."/>
            <person name="Jansen H."/>
            <person name="Henkel C."/>
            <person name="Chen W.J."/>
            <person name="Zahm M."/>
            <person name="Cabau C."/>
            <person name="Klopp C."/>
            <person name="Thompson A.W."/>
            <person name="Robinson-Rechavi M."/>
            <person name="Braasch I."/>
            <person name="Lecointre G."/>
            <person name="Bobe J."/>
            <person name="Postlethwait J.H."/>
            <person name="Berthelot C."/>
            <person name="Roest Crollius H."/>
            <person name="Guiguen Y."/>
        </authorList>
    </citation>
    <scope>NUCLEOTIDE SEQUENCE</scope>
    <source>
        <strain evidence="2">NC1722</strain>
    </source>
</reference>
<feature type="compositionally biased region" description="Gly residues" evidence="1">
    <location>
        <begin position="93"/>
        <end position="110"/>
    </location>
</feature>
<dbReference type="EMBL" id="JAINUG010000073">
    <property type="protein sequence ID" value="KAJ8401038.1"/>
    <property type="molecule type" value="Genomic_DNA"/>
</dbReference>
<gene>
    <name evidence="2" type="ORF">AAFF_G00389950</name>
</gene>
<feature type="region of interest" description="Disordered" evidence="1">
    <location>
        <begin position="78"/>
        <end position="110"/>
    </location>
</feature>
<feature type="compositionally biased region" description="Low complexity" evidence="1">
    <location>
        <begin position="78"/>
        <end position="90"/>
    </location>
</feature>
<feature type="compositionally biased region" description="Basic and acidic residues" evidence="1">
    <location>
        <begin position="27"/>
        <end position="36"/>
    </location>
</feature>
<name>A0AAD7WLD4_9TELE</name>
<comment type="caution">
    <text evidence="2">The sequence shown here is derived from an EMBL/GenBank/DDBJ whole genome shotgun (WGS) entry which is preliminary data.</text>
</comment>
<sequence>MNVIRATQILECGQLRTLLQAPAGNEGTRDGSDRVGRAPVSVTPQPETVNSDALMGRRFRRAAKESGRFSVCSFFLSPSSQSDRASPSAAGHGLCGGASVNGGVGQDRGD</sequence>
<evidence type="ECO:0000313" key="3">
    <source>
        <dbReference type="Proteomes" id="UP001221898"/>
    </source>
</evidence>
<evidence type="ECO:0000256" key="1">
    <source>
        <dbReference type="SAM" id="MobiDB-lite"/>
    </source>
</evidence>
<protein>
    <submittedName>
        <fullName evidence="2">Uncharacterized protein</fullName>
    </submittedName>
</protein>
<evidence type="ECO:0000313" key="2">
    <source>
        <dbReference type="EMBL" id="KAJ8401038.1"/>
    </source>
</evidence>
<keyword evidence="3" id="KW-1185">Reference proteome</keyword>
<dbReference type="Proteomes" id="UP001221898">
    <property type="component" value="Unassembled WGS sequence"/>
</dbReference>